<dbReference type="InterPro" id="IPR027256">
    <property type="entry name" value="P-typ_ATPase_IB"/>
</dbReference>
<dbReference type="InterPro" id="IPR023214">
    <property type="entry name" value="HAD_sf"/>
</dbReference>
<feature type="transmembrane region" description="Helical" evidence="15">
    <location>
        <begin position="968"/>
        <end position="988"/>
    </location>
</feature>
<evidence type="ECO:0000256" key="8">
    <source>
        <dbReference type="ARBA" id="ARBA00022796"/>
    </source>
</evidence>
<dbReference type="PRINTS" id="PR00119">
    <property type="entry name" value="CATATPASE"/>
</dbReference>
<feature type="transmembrane region" description="Helical" evidence="15">
    <location>
        <begin position="1344"/>
        <end position="1364"/>
    </location>
</feature>
<dbReference type="InterPro" id="IPR006121">
    <property type="entry name" value="HMA_dom"/>
</dbReference>
<feature type="domain" description="HMA" evidence="17">
    <location>
        <begin position="280"/>
        <end position="346"/>
    </location>
</feature>
<protein>
    <recommendedName>
        <fullName evidence="2">P-type Cu(+) transporter</fullName>
        <ecNumber evidence="2">7.2.2.8</ecNumber>
    </recommendedName>
</protein>
<keyword evidence="14 15" id="KW-0472">Membrane</keyword>
<keyword evidence="9 15" id="KW-0067">ATP-binding</keyword>
<feature type="domain" description="HMA" evidence="17">
    <location>
        <begin position="471"/>
        <end position="537"/>
    </location>
</feature>
<feature type="domain" description="HMA" evidence="17">
    <location>
        <begin position="173"/>
        <end position="239"/>
    </location>
</feature>
<feature type="transmembrane region" description="Helical" evidence="15">
    <location>
        <begin position="1316"/>
        <end position="1338"/>
    </location>
</feature>
<dbReference type="Gene3D" id="3.40.1110.10">
    <property type="entry name" value="Calcium-transporting ATPase, cytoplasmic domain N"/>
    <property type="match status" value="1"/>
</dbReference>
<dbReference type="InterPro" id="IPR023298">
    <property type="entry name" value="ATPase_P-typ_TM_dom_sf"/>
</dbReference>
<dbReference type="SFLD" id="SFLDG00002">
    <property type="entry name" value="C1.7:_P-type_atpase_like"/>
    <property type="match status" value="1"/>
</dbReference>
<dbReference type="SFLD" id="SFLDS00003">
    <property type="entry name" value="Haloacid_Dehalogenase"/>
    <property type="match status" value="1"/>
</dbReference>
<dbReference type="InterPro" id="IPR017969">
    <property type="entry name" value="Heavy-metal-associated_CS"/>
</dbReference>
<dbReference type="SUPFAM" id="SSF81665">
    <property type="entry name" value="Calcium ATPase, transmembrane domain M"/>
    <property type="match status" value="1"/>
</dbReference>
<dbReference type="InterPro" id="IPR018303">
    <property type="entry name" value="ATPase_P-typ_P_site"/>
</dbReference>
<feature type="transmembrane region" description="Helical" evidence="15">
    <location>
        <begin position="756"/>
        <end position="778"/>
    </location>
</feature>
<dbReference type="CDD" id="cd00371">
    <property type="entry name" value="HMA"/>
    <property type="match status" value="6"/>
</dbReference>
<dbReference type="Proteomes" id="UP000694546">
    <property type="component" value="Chromosome 10"/>
</dbReference>
<feature type="domain" description="HMA" evidence="17">
    <location>
        <begin position="9"/>
        <end position="75"/>
    </location>
</feature>
<feature type="transmembrane region" description="Helical" evidence="15">
    <location>
        <begin position="636"/>
        <end position="655"/>
    </location>
</feature>
<evidence type="ECO:0000256" key="3">
    <source>
        <dbReference type="ARBA" id="ARBA00022448"/>
    </source>
</evidence>
<evidence type="ECO:0000256" key="6">
    <source>
        <dbReference type="ARBA" id="ARBA00022737"/>
    </source>
</evidence>
<evidence type="ECO:0000256" key="9">
    <source>
        <dbReference type="ARBA" id="ARBA00022840"/>
    </source>
</evidence>
<dbReference type="NCBIfam" id="TIGR01525">
    <property type="entry name" value="ATPase-IB_hvy"/>
    <property type="match status" value="1"/>
</dbReference>
<keyword evidence="7 15" id="KW-0547">Nucleotide-binding</keyword>
<evidence type="ECO:0000256" key="7">
    <source>
        <dbReference type="ARBA" id="ARBA00022741"/>
    </source>
</evidence>
<dbReference type="InterPro" id="IPR006122">
    <property type="entry name" value="HMA_Cu_ion-bd"/>
</dbReference>
<dbReference type="GO" id="GO:0016020">
    <property type="term" value="C:membrane"/>
    <property type="evidence" value="ECO:0007669"/>
    <property type="project" value="UniProtKB-SubCell"/>
</dbReference>
<evidence type="ECO:0000256" key="4">
    <source>
        <dbReference type="ARBA" id="ARBA00022692"/>
    </source>
</evidence>
<dbReference type="InterPro" id="IPR044492">
    <property type="entry name" value="P_typ_ATPase_HD_dom"/>
</dbReference>
<feature type="region of interest" description="Disordered" evidence="16">
    <location>
        <begin position="448"/>
        <end position="468"/>
    </location>
</feature>
<dbReference type="Gene3D" id="3.40.50.1000">
    <property type="entry name" value="HAD superfamily/HAD-like"/>
    <property type="match status" value="1"/>
</dbReference>
<dbReference type="GO" id="GO:0005524">
    <property type="term" value="F:ATP binding"/>
    <property type="evidence" value="ECO:0007669"/>
    <property type="project" value="UniProtKB-UniRule"/>
</dbReference>
<keyword evidence="10" id="KW-1278">Translocase</keyword>
<dbReference type="SUPFAM" id="SSF55008">
    <property type="entry name" value="HMA, heavy metal-associated domain"/>
    <property type="match status" value="6"/>
</dbReference>
<feature type="transmembrane region" description="Helical" evidence="15">
    <location>
        <begin position="686"/>
        <end position="708"/>
    </location>
</feature>
<keyword evidence="11 15" id="KW-1133">Transmembrane helix</keyword>
<evidence type="ECO:0000259" key="17">
    <source>
        <dbReference type="PROSITE" id="PS50846"/>
    </source>
</evidence>
<dbReference type="CDD" id="cd02094">
    <property type="entry name" value="P-type_ATPase_Cu-like"/>
    <property type="match status" value="1"/>
</dbReference>
<dbReference type="PROSITE" id="PS01047">
    <property type="entry name" value="HMA_1"/>
    <property type="match status" value="6"/>
</dbReference>
<accession>A0A8C5FW73</accession>
<name>A0A8C5FW73_GADMO</name>
<feature type="transmembrane region" description="Helical" evidence="15">
    <location>
        <begin position="921"/>
        <end position="948"/>
    </location>
</feature>
<dbReference type="SUPFAM" id="SSF81653">
    <property type="entry name" value="Calcium ATPase, transduction domain A"/>
    <property type="match status" value="1"/>
</dbReference>
<dbReference type="InterPro" id="IPR008250">
    <property type="entry name" value="ATPase_P-typ_transduc_dom_A_sf"/>
</dbReference>
<dbReference type="GO" id="GO:0005802">
    <property type="term" value="C:trans-Golgi network"/>
    <property type="evidence" value="ECO:0007669"/>
    <property type="project" value="UniProtKB-ARBA"/>
</dbReference>
<keyword evidence="3" id="KW-0813">Transport</keyword>
<dbReference type="NCBIfam" id="TIGR01494">
    <property type="entry name" value="ATPase_P-type"/>
    <property type="match status" value="2"/>
</dbReference>
<evidence type="ECO:0000256" key="14">
    <source>
        <dbReference type="ARBA" id="ARBA00023136"/>
    </source>
</evidence>
<evidence type="ECO:0000256" key="5">
    <source>
        <dbReference type="ARBA" id="ARBA00022723"/>
    </source>
</evidence>
<evidence type="ECO:0000313" key="18">
    <source>
        <dbReference type="Ensembl" id="ENSGMOP00000065672.1"/>
    </source>
</evidence>
<dbReference type="GO" id="GO:0016887">
    <property type="term" value="F:ATP hydrolysis activity"/>
    <property type="evidence" value="ECO:0007669"/>
    <property type="project" value="InterPro"/>
</dbReference>
<sequence length="1460" mass="156102">GMPRLADLRSVRLEVEGMTCGSCVQSIEQRVGALPGVVHIKVSLELRSAAVLFDPSLQSPASLCEAVEDMGFESSPPDPSSAEPVPTETLLLPAPELGPGAAQEALARLSRVQGVLDVRESAGGLSVVFVPSLTTAPQLGEVVTGVATVPETPASASPARRASPPSSAGSGVALVKLSVEGMTCHSCSTTIEGKVGKLKGVQKIRVALESQEATVVYLPYLITVQTIIDQVAVAGFKAVARSKPRPLKLSPSELERLVDAQRPTEPPEPSEEAEVFVDLVAVALRVGGMHCRSCVVNIEGSVGGLPGVSSVAVCLETGKASVCYDPLSVTVPRLRQAIEALPPGTFTTQLWGSGGPLSPPAASRSPALSRTVEVRIEGMTCGSCVRSIEGTLSQRSGVRSARVSLAEHRGTFEYDPLLTGPEDLREAVEDMGFDAFLTGEEVVWARPEPLKEKEAESEKEGTPGGKGGPHSKCYIQIGGMTCASCVANIERNLKNEPGIYSVLVALMASKAEVRYNPDVTEPLDIAECVRELGFTASVMENYEGSDGSLELVVRGMTCASCVHKIESSLMKQKGIIYVSVALATNKAHVKYDPEVTGPRDVIRWLESLGFEASLVKRDRTGSHLDHSTEIQWRKSFLVSLFFCVPVMGMMMYMMIVDHQMQTAHHHNASAEDYVHDHSSMFLERQLLPGLSVMNLLSFLFCVPVQFIGGRYFYVQAYKALKHRSANMDVLIVLATTIAFTYSLVVLLVAMAEQAKVNPITFFDTPPMLFVFISLGRWLEQIAKSKTSEALSKLMSLQATEATVVTLNSDKSVRSEEQVDVELVQRGDVVKVVPGGKFPVDGRVIEGHSMADESLITGEAMPVTKKPGSTVIAGSINQNGSLLISATHVGLDTTLSQIVKLVEEAQTSKAPIQQYADKISGYFVPFIVVVSLLTLCAWILIGFLNFPLVQKYFPGYDKSISEAEAVVRFAFQASITVLCIACPCSLGLATPTAVMVGTGVGAQNGILIKGGEPLEMAHKIQTVVFDKTGTITYGAPEVVQLKIVVEANRMPRSRLLAVVGTAENSSEHPLGSAITKYCKQELGSESLGACSDFQTVAGCGIRCLVSSVDNLPRSEDDNNQRNGILVQIALVQSASYTVLIGNREWMTRNALPVLPDVDEAMVEHERSGRTAVLVAVDGLLCAMIAVADTVKPEAELAVRTLNLMGLEVILMTGDNSKTARAIAAQVGIRKVFAEVLPSHKVAKVEQLQRSGKRVAMVGDGVNDSPALAMADVGIAIGTGTDVAIEAADVVLIRNDLLDVVASIDLSMKTVKRIRINFVFALIYNLVGIPIAAGVFMPVGLVLQPWMGSAAMALSSVSVVVSSLLLKCYAKPTAEKLEAQLGNVKRRPGSLSDVSVHIGMGDLRRASPKLSLLDRIVNYSRASISSLRSDKLSIHSLALSEPDKHSLLVGDLRSDDLALEFF</sequence>
<evidence type="ECO:0000256" key="16">
    <source>
        <dbReference type="SAM" id="MobiDB-lite"/>
    </source>
</evidence>
<keyword evidence="8" id="KW-0187">Copper transport</keyword>
<feature type="domain" description="HMA" evidence="17">
    <location>
        <begin position="547"/>
        <end position="613"/>
    </location>
</feature>
<evidence type="ECO:0000256" key="10">
    <source>
        <dbReference type="ARBA" id="ARBA00022967"/>
    </source>
</evidence>
<keyword evidence="12" id="KW-0186">Copper</keyword>
<keyword evidence="6" id="KW-0677">Repeat</keyword>
<comment type="similarity">
    <text evidence="15">Belongs to the cation transport ATPase (P-type) (TC 3.A.3) family. Type IB subfamily.</text>
</comment>
<keyword evidence="4 15" id="KW-0812">Transmembrane</keyword>
<dbReference type="PROSITE" id="PS50846">
    <property type="entry name" value="HMA_2"/>
    <property type="match status" value="6"/>
</dbReference>
<dbReference type="Ensembl" id="ENSGMOT00000063107.1">
    <property type="protein sequence ID" value="ENSGMOP00000065672.1"/>
    <property type="gene ID" value="ENSGMOG00000016328.2"/>
</dbReference>
<comment type="subcellular location">
    <subcellularLocation>
        <location evidence="1">Golgi apparatus</location>
        <location evidence="1">trans-Golgi network membrane</location>
        <topology evidence="1">Multi-pass membrane protein</topology>
    </subcellularLocation>
    <subcellularLocation>
        <location evidence="15">Membrane</location>
    </subcellularLocation>
</comment>
<dbReference type="GO" id="GO:0140581">
    <property type="term" value="F:P-type monovalent copper transporter activity"/>
    <property type="evidence" value="ECO:0007669"/>
    <property type="project" value="UniProtKB-EC"/>
</dbReference>
<dbReference type="InterPro" id="IPR001757">
    <property type="entry name" value="P_typ_ATPase"/>
</dbReference>
<feature type="domain" description="HMA" evidence="17">
    <location>
        <begin position="370"/>
        <end position="436"/>
    </location>
</feature>
<evidence type="ECO:0000256" key="1">
    <source>
        <dbReference type="ARBA" id="ARBA00004166"/>
    </source>
</evidence>
<dbReference type="SFLD" id="SFLDF00027">
    <property type="entry name" value="p-type_atpase"/>
    <property type="match status" value="1"/>
</dbReference>
<dbReference type="PROSITE" id="PS00154">
    <property type="entry name" value="ATPASE_E1_E2"/>
    <property type="match status" value="1"/>
</dbReference>
<dbReference type="Pfam" id="PF00122">
    <property type="entry name" value="E1-E2_ATPase"/>
    <property type="match status" value="1"/>
</dbReference>
<gene>
    <name evidence="18" type="primary">atp7a</name>
</gene>
<evidence type="ECO:0000256" key="13">
    <source>
        <dbReference type="ARBA" id="ARBA00023065"/>
    </source>
</evidence>
<reference evidence="18" key="1">
    <citation type="submission" date="2025-08" db="UniProtKB">
        <authorList>
            <consortium name="Ensembl"/>
        </authorList>
    </citation>
    <scope>IDENTIFICATION</scope>
</reference>
<organism evidence="18 19">
    <name type="scientific">Gadus morhua</name>
    <name type="common">Atlantic cod</name>
    <dbReference type="NCBI Taxonomy" id="8049"/>
    <lineage>
        <taxon>Eukaryota</taxon>
        <taxon>Metazoa</taxon>
        <taxon>Chordata</taxon>
        <taxon>Craniata</taxon>
        <taxon>Vertebrata</taxon>
        <taxon>Euteleostomi</taxon>
        <taxon>Actinopterygii</taxon>
        <taxon>Neopterygii</taxon>
        <taxon>Teleostei</taxon>
        <taxon>Neoteleostei</taxon>
        <taxon>Acanthomorphata</taxon>
        <taxon>Zeiogadaria</taxon>
        <taxon>Gadariae</taxon>
        <taxon>Gadiformes</taxon>
        <taxon>Gadoidei</taxon>
        <taxon>Gadidae</taxon>
        <taxon>Gadus</taxon>
    </lineage>
</organism>
<reference evidence="18" key="2">
    <citation type="submission" date="2025-09" db="UniProtKB">
        <authorList>
            <consortium name="Ensembl"/>
        </authorList>
    </citation>
    <scope>IDENTIFICATION</scope>
</reference>
<dbReference type="PANTHER" id="PTHR46594:SF4">
    <property type="entry name" value="P-TYPE CATION-TRANSPORTING ATPASE"/>
    <property type="match status" value="1"/>
</dbReference>
<dbReference type="NCBIfam" id="TIGR00003">
    <property type="entry name" value="copper ion binding protein"/>
    <property type="match status" value="4"/>
</dbReference>
<dbReference type="Gene3D" id="2.70.150.10">
    <property type="entry name" value="Calcium-transporting ATPase, cytoplasmic transduction domain A"/>
    <property type="match status" value="1"/>
</dbReference>
<dbReference type="InterPro" id="IPR059000">
    <property type="entry name" value="ATPase_P-type_domA"/>
</dbReference>
<dbReference type="InterPro" id="IPR036163">
    <property type="entry name" value="HMA_dom_sf"/>
</dbReference>
<keyword evidence="19" id="KW-1185">Reference proteome</keyword>
<dbReference type="Gene3D" id="3.30.70.100">
    <property type="match status" value="6"/>
</dbReference>
<evidence type="ECO:0000256" key="2">
    <source>
        <dbReference type="ARBA" id="ARBA00012517"/>
    </source>
</evidence>
<evidence type="ECO:0000256" key="15">
    <source>
        <dbReference type="RuleBase" id="RU362081"/>
    </source>
</evidence>
<keyword evidence="13" id="KW-0406">Ion transport</keyword>
<feature type="transmembrane region" description="Helical" evidence="15">
    <location>
        <begin position="729"/>
        <end position="750"/>
    </location>
</feature>
<proteinExistence type="inferred from homology"/>
<dbReference type="PRINTS" id="PR00942">
    <property type="entry name" value="CUATPASEI"/>
</dbReference>
<dbReference type="InterPro" id="IPR023299">
    <property type="entry name" value="ATPase_P-typ_cyto_dom_N"/>
</dbReference>
<dbReference type="GeneTree" id="ENSGT00940000159568"/>
<evidence type="ECO:0000256" key="12">
    <source>
        <dbReference type="ARBA" id="ARBA00023008"/>
    </source>
</evidence>
<dbReference type="InterPro" id="IPR036412">
    <property type="entry name" value="HAD-like_sf"/>
</dbReference>
<dbReference type="SUPFAM" id="SSF56784">
    <property type="entry name" value="HAD-like"/>
    <property type="match status" value="1"/>
</dbReference>
<dbReference type="Pfam" id="PF00702">
    <property type="entry name" value="Hydrolase"/>
    <property type="match status" value="1"/>
</dbReference>
<dbReference type="Pfam" id="PF00403">
    <property type="entry name" value="HMA"/>
    <property type="match status" value="6"/>
</dbReference>
<keyword evidence="5 15" id="KW-0479">Metal-binding</keyword>
<dbReference type="GO" id="GO:0005507">
    <property type="term" value="F:copper ion binding"/>
    <property type="evidence" value="ECO:0007669"/>
    <property type="project" value="InterPro"/>
</dbReference>
<feature type="compositionally biased region" description="Basic and acidic residues" evidence="16">
    <location>
        <begin position="448"/>
        <end position="461"/>
    </location>
</feature>
<dbReference type="EC" id="7.2.2.8" evidence="2"/>
<evidence type="ECO:0000256" key="11">
    <source>
        <dbReference type="ARBA" id="ARBA00022989"/>
    </source>
</evidence>
<dbReference type="PANTHER" id="PTHR46594">
    <property type="entry name" value="P-TYPE CATION-TRANSPORTING ATPASE"/>
    <property type="match status" value="1"/>
</dbReference>
<evidence type="ECO:0000313" key="19">
    <source>
        <dbReference type="Proteomes" id="UP000694546"/>
    </source>
</evidence>